<dbReference type="InterPro" id="IPR036094">
    <property type="entry name" value="NadA_sf"/>
</dbReference>
<organism evidence="10 11">
    <name type="scientific">Limnofasciculus baicalensis BBK-W-15</name>
    <dbReference type="NCBI Taxonomy" id="2699891"/>
    <lineage>
        <taxon>Bacteria</taxon>
        <taxon>Bacillati</taxon>
        <taxon>Cyanobacteriota</taxon>
        <taxon>Cyanophyceae</taxon>
        <taxon>Coleofasciculales</taxon>
        <taxon>Coleofasciculaceae</taxon>
        <taxon>Limnofasciculus</taxon>
        <taxon>Limnofasciculus baicalensis</taxon>
    </lineage>
</organism>
<keyword evidence="9" id="KW-0411">Iron-sulfur</keyword>
<evidence type="ECO:0000256" key="7">
    <source>
        <dbReference type="ARBA" id="ARBA00022723"/>
    </source>
</evidence>
<accession>A0AAE3GZF6</accession>
<dbReference type="EMBL" id="JAMZMM010000703">
    <property type="protein sequence ID" value="MCP2732633.1"/>
    <property type="molecule type" value="Genomic_DNA"/>
</dbReference>
<dbReference type="GO" id="GO:0008987">
    <property type="term" value="F:quinolinate synthetase A activity"/>
    <property type="evidence" value="ECO:0007669"/>
    <property type="project" value="InterPro"/>
</dbReference>
<keyword evidence="11" id="KW-1185">Reference proteome</keyword>
<dbReference type="NCBIfam" id="NF006883">
    <property type="entry name" value="PRK09375.2-4"/>
    <property type="match status" value="1"/>
</dbReference>
<name>A0AAE3GZF6_9CYAN</name>
<dbReference type="PANTHER" id="PTHR30573:SF0">
    <property type="entry name" value="QUINOLINATE SYNTHASE, CHLOROPLASTIC"/>
    <property type="match status" value="1"/>
</dbReference>
<dbReference type="SUPFAM" id="SSF142754">
    <property type="entry name" value="NadA-like"/>
    <property type="match status" value="1"/>
</dbReference>
<keyword evidence="6 10" id="KW-0808">Transferase</keyword>
<comment type="cofactor">
    <cofactor evidence="1">
        <name>[4Fe-4S] cluster</name>
        <dbReference type="ChEBI" id="CHEBI:49883"/>
    </cofactor>
</comment>
<proteinExistence type="predicted"/>
<comment type="pathway">
    <text evidence="2">Cofactor biosynthesis; NAD(+) biosynthesis; quinolinate from iminoaspartate: step 1/1.</text>
</comment>
<sequence>MLWQPSLPEQYLKATPDELAGAITARRAQLGGQLVILGHHYQTDEIIRHADFTGDSLKLSQIAAKVASERDVKWVIFCGVHFMAESADMLTPESVDVILPDLSAGCSMADMAQYDDTVMAWESIHRTLAEGGFKGRVVPITYVNSSAAIKAFVGEHGGACCTSSNAREVFRWAMTGGSKMLLPGESVKVLFLPDQHLGRNTAAACGIDVATRSCVYDPRLVRKGEMLGGATAEQIVKSDVLLWAGHCSVHKLFRPEHCDQIRAISATTPDKPAYKILVHPECCKEVVDKSDLNGSTEFIIKTIKDASPGSRWAVATEVH</sequence>
<evidence type="ECO:0000256" key="1">
    <source>
        <dbReference type="ARBA" id="ARBA00001966"/>
    </source>
</evidence>
<gene>
    <name evidence="10" type="primary">nadA</name>
    <name evidence="10" type="ORF">NJ959_29820</name>
</gene>
<evidence type="ECO:0000256" key="3">
    <source>
        <dbReference type="ARBA" id="ARBA00012669"/>
    </source>
</evidence>
<dbReference type="AlphaFoldDB" id="A0AAE3GZF6"/>
<keyword evidence="7" id="KW-0479">Metal-binding</keyword>
<dbReference type="InterPro" id="IPR003473">
    <property type="entry name" value="NadA"/>
</dbReference>
<evidence type="ECO:0000256" key="5">
    <source>
        <dbReference type="ARBA" id="ARBA00022642"/>
    </source>
</evidence>
<reference evidence="10" key="1">
    <citation type="submission" date="2022-06" db="EMBL/GenBank/DDBJ databases">
        <title>New cyanobacteria of genus Symplocastrum in benthos of Lake Baikal.</title>
        <authorList>
            <person name="Sorokovikova E."/>
            <person name="Tikhonova I."/>
            <person name="Krasnopeev A."/>
            <person name="Evseev P."/>
            <person name="Gladkikh A."/>
            <person name="Belykh O."/>
        </authorList>
    </citation>
    <scope>NUCLEOTIDE SEQUENCE</scope>
    <source>
        <strain evidence="10">BBK-W-15</strain>
    </source>
</reference>
<dbReference type="PANTHER" id="PTHR30573">
    <property type="entry name" value="QUINOLINATE SYNTHETASE A"/>
    <property type="match status" value="1"/>
</dbReference>
<feature type="non-terminal residue" evidence="10">
    <location>
        <position position="319"/>
    </location>
</feature>
<dbReference type="EC" id="2.5.1.72" evidence="3"/>
<evidence type="ECO:0000256" key="6">
    <source>
        <dbReference type="ARBA" id="ARBA00022679"/>
    </source>
</evidence>
<evidence type="ECO:0000313" key="10">
    <source>
        <dbReference type="EMBL" id="MCP2732633.1"/>
    </source>
</evidence>
<dbReference type="GO" id="GO:0051539">
    <property type="term" value="F:4 iron, 4 sulfur cluster binding"/>
    <property type="evidence" value="ECO:0007669"/>
    <property type="project" value="UniProtKB-KW"/>
</dbReference>
<dbReference type="GO" id="GO:0046872">
    <property type="term" value="F:metal ion binding"/>
    <property type="evidence" value="ECO:0007669"/>
    <property type="project" value="UniProtKB-KW"/>
</dbReference>
<protein>
    <recommendedName>
        <fullName evidence="3">quinolinate synthase</fullName>
        <ecNumber evidence="3">2.5.1.72</ecNumber>
    </recommendedName>
</protein>
<dbReference type="GO" id="GO:0034628">
    <property type="term" value="P:'de novo' NAD+ biosynthetic process from L-aspartate"/>
    <property type="evidence" value="ECO:0007669"/>
    <property type="project" value="TreeGrafter"/>
</dbReference>
<evidence type="ECO:0000256" key="4">
    <source>
        <dbReference type="ARBA" id="ARBA00022485"/>
    </source>
</evidence>
<comment type="caution">
    <text evidence="10">The sequence shown here is derived from an EMBL/GenBank/DDBJ whole genome shotgun (WGS) entry which is preliminary data.</text>
</comment>
<dbReference type="Gene3D" id="3.40.50.10800">
    <property type="entry name" value="NadA-like"/>
    <property type="match status" value="3"/>
</dbReference>
<dbReference type="GO" id="GO:0005829">
    <property type="term" value="C:cytosol"/>
    <property type="evidence" value="ECO:0007669"/>
    <property type="project" value="TreeGrafter"/>
</dbReference>
<evidence type="ECO:0000256" key="8">
    <source>
        <dbReference type="ARBA" id="ARBA00023004"/>
    </source>
</evidence>
<keyword evidence="8" id="KW-0408">Iron</keyword>
<dbReference type="Proteomes" id="UP001204953">
    <property type="component" value="Unassembled WGS sequence"/>
</dbReference>
<dbReference type="Pfam" id="PF02445">
    <property type="entry name" value="NadA"/>
    <property type="match status" value="1"/>
</dbReference>
<evidence type="ECO:0000313" key="11">
    <source>
        <dbReference type="Proteomes" id="UP001204953"/>
    </source>
</evidence>
<evidence type="ECO:0000256" key="2">
    <source>
        <dbReference type="ARBA" id="ARBA00005065"/>
    </source>
</evidence>
<keyword evidence="4" id="KW-0004">4Fe-4S</keyword>
<keyword evidence="5" id="KW-0662">Pyridine nucleotide biosynthesis</keyword>
<evidence type="ECO:0000256" key="9">
    <source>
        <dbReference type="ARBA" id="ARBA00023014"/>
    </source>
</evidence>